<dbReference type="Pfam" id="PF00385">
    <property type="entry name" value="Chromo"/>
    <property type="match status" value="1"/>
</dbReference>
<feature type="compositionally biased region" description="Polar residues" evidence="1">
    <location>
        <begin position="1228"/>
        <end position="1237"/>
    </location>
</feature>
<feature type="domain" description="Chromo" evidence="3">
    <location>
        <begin position="192"/>
        <end position="252"/>
    </location>
</feature>
<dbReference type="SUPFAM" id="SSF54160">
    <property type="entry name" value="Chromo domain-like"/>
    <property type="match status" value="1"/>
</dbReference>
<sequence length="1370" mass="158778">MCLFQFLILIANNLSKCSLKQIQSTNNYQKYLSSKIVSTYQIQKFNQNRMSKRANKSIQKKDTKQVVLLPFSQQYNSQDSLFNEDNEILNSQYSNNIFSKPLNKDNIQFTAGTASSKALGLPNPLFENEWENNLNDIPIQKFKTNNLNNKTYNEVNKQNLNGNTIFGKRQNEIEQEAPNLDEEDDDEDEDMYEPEYLIDKRVVNGQIEYLVKWVEFSAEESTWEPAENIQVCAFDLIQLFEDSKKQTGNKQNTLSNNRSPMLTPTQRKQMHSPNLQKNSNLSQLRGRSPLRKSQPVTPQIKSGITQQEQSIKSPMYQKNNQASPLITYGKRIVNQNNKLNQKQLAEENLYLSNSIQSNQNSRVFDNKLQTENNSKSPNYGKTLTPKNNKKVEPLSDENIIKQVYNSQGEIIFEQKKMVKDDKQNSDKNKSPLLKLVKESAFYQNIVSNNNNNKTPQTTPNKLQDQSPFHTPVGKSQSKQNQNIPKSKSPINTANQTDYQKENNFHFQDKRYENQFTTESMNIEDNIDDQYVPAKRGRPAQNKRLEIPPSPIMTPTPNINDKSPVSKINRQRIYQDIQISDDLLKSPIQRATPLNKTQVYKENSIPQSPPILNDQIEFKQQQQQQSGRKKRLYKRIEISDHESSDIQNIEFLENRNNKYDDDILPVFQEYQKNTRSKGLSNNSRSQTISTSITPTKFQGNTTPNNQKSKTSIQNQQNSTPLNKNNQKENEKIQQELQQKAFMQQTTPNKKINSIWQYNKNTYQKDQITPNKNQQINVKTPLNNFQENEKTPQKNQSVKTPNKETRSPINKIDPKSPMSKQNKKSPLNKQDQKSPISKQNSKSPISKTMEVEENSKRKRRRQPSSISDDELNTFKQNQQLESLNQVITKSDLTPQKSLNQTPLKKGDLTPTRRSIRNKDDKSEQFDESKEKQIDDNSNQVHMKLRENRVQLQAQSEKINQALNYSRENLNNLNKVSFKIQQEEKEDLYSRVKKRVESIIQQNQQTSDQTTATSKKSKFETPVKEKTSSYEKITPESKSKNSRQGSAKKNKKIDPKTSIKKNDQRSATKEKQSIQILNNQPGKGQSQSENLSEQKVNSEQQSNETQFQSAVNESLQKGQKNKQIKNKKEEKNQQKDQEKQEKQNDLIEKPVEQNTNSINHLEITPKAESQKSRRVSQRLSNLKQDNSKEDKIQPNSIASNDQHNQVTTRRSQNNHKENEQNEQQDQFRTPVKSSGNNNQKVDPKGRLTRSSIKQNNNMTQKQANEVLFQEQDMEIEEQKQDCQVSNKNSERSANNQDFKQNQNQIDYSNISKIIGLLSQKKQKRGGKTSQNNNKEYPQFEVEMSNGEQKILNYAQIVEINPKMVADFLIKDYM</sequence>
<feature type="compositionally biased region" description="Polar residues" evidence="1">
    <location>
        <begin position="294"/>
        <end position="319"/>
    </location>
</feature>
<dbReference type="KEGG" id="tet:TTHERM_00822220"/>
<feature type="compositionally biased region" description="Polar residues" evidence="1">
    <location>
        <begin position="1070"/>
        <end position="1112"/>
    </location>
</feature>
<feature type="compositionally biased region" description="Basic and acidic residues" evidence="1">
    <location>
        <begin position="1049"/>
        <end position="1069"/>
    </location>
</feature>
<feature type="compositionally biased region" description="Polar residues" evidence="1">
    <location>
        <begin position="816"/>
        <end position="844"/>
    </location>
</feature>
<evidence type="ECO:0000313" key="4">
    <source>
        <dbReference type="EMBL" id="EAR83884.2"/>
    </source>
</evidence>
<dbReference type="InterPro" id="IPR023780">
    <property type="entry name" value="Chromo_domain"/>
</dbReference>
<dbReference type="InterPro" id="IPR016197">
    <property type="entry name" value="Chromo-like_dom_sf"/>
</dbReference>
<evidence type="ECO:0000313" key="5">
    <source>
        <dbReference type="Proteomes" id="UP000009168"/>
    </source>
</evidence>
<feature type="signal peptide" evidence="2">
    <location>
        <begin position="1"/>
        <end position="19"/>
    </location>
</feature>
<dbReference type="GeneID" id="7835546"/>
<feature type="compositionally biased region" description="Basic and acidic residues" evidence="1">
    <location>
        <begin position="1123"/>
        <end position="1148"/>
    </location>
</feature>
<organism evidence="4 5">
    <name type="scientific">Tetrahymena thermophila (strain SB210)</name>
    <dbReference type="NCBI Taxonomy" id="312017"/>
    <lineage>
        <taxon>Eukaryota</taxon>
        <taxon>Sar</taxon>
        <taxon>Alveolata</taxon>
        <taxon>Ciliophora</taxon>
        <taxon>Intramacronucleata</taxon>
        <taxon>Oligohymenophorea</taxon>
        <taxon>Hymenostomatida</taxon>
        <taxon>Tetrahymenina</taxon>
        <taxon>Tetrahymenidae</taxon>
        <taxon>Tetrahymena</taxon>
    </lineage>
</organism>
<accession>Q22EZ1</accession>
<feature type="compositionally biased region" description="Basic and acidic residues" evidence="1">
    <location>
        <begin position="1014"/>
        <end position="1036"/>
    </location>
</feature>
<dbReference type="SMART" id="SM00298">
    <property type="entry name" value="CHROMO"/>
    <property type="match status" value="1"/>
</dbReference>
<dbReference type="RefSeq" id="XP_001031547.2">
    <property type="nucleotide sequence ID" value="XM_001031547.2"/>
</dbReference>
<feature type="compositionally biased region" description="Polar residues" evidence="1">
    <location>
        <begin position="889"/>
        <end position="900"/>
    </location>
</feature>
<evidence type="ECO:0000256" key="1">
    <source>
        <dbReference type="SAM" id="MobiDB-lite"/>
    </source>
</evidence>
<feature type="compositionally biased region" description="Polar residues" evidence="1">
    <location>
        <begin position="368"/>
        <end position="386"/>
    </location>
</feature>
<dbReference type="Proteomes" id="UP000009168">
    <property type="component" value="Unassembled WGS sequence"/>
</dbReference>
<dbReference type="STRING" id="312017.Q22EZ1"/>
<dbReference type="CDD" id="cd00024">
    <property type="entry name" value="CD_CSD"/>
    <property type="match status" value="1"/>
</dbReference>
<feature type="compositionally biased region" description="Polar residues" evidence="1">
    <location>
        <begin position="1190"/>
        <end position="1208"/>
    </location>
</feature>
<feature type="region of interest" description="Disordered" evidence="1">
    <location>
        <begin position="540"/>
        <end position="563"/>
    </location>
</feature>
<feature type="compositionally biased region" description="Basic and acidic residues" evidence="1">
    <location>
        <begin position="914"/>
        <end position="932"/>
    </location>
</feature>
<feature type="region of interest" description="Disordered" evidence="1">
    <location>
        <begin position="447"/>
        <end position="494"/>
    </location>
</feature>
<name>Q22EZ1_TETTS</name>
<dbReference type="EMBL" id="GG662544">
    <property type="protein sequence ID" value="EAR83884.2"/>
    <property type="molecule type" value="Genomic_DNA"/>
</dbReference>
<dbReference type="InterPro" id="IPR000953">
    <property type="entry name" value="Chromo/chromo_shadow_dom"/>
</dbReference>
<proteinExistence type="predicted"/>
<evidence type="ECO:0000256" key="2">
    <source>
        <dbReference type="SAM" id="SignalP"/>
    </source>
</evidence>
<dbReference type="HOGENOM" id="CLU_258531_0_0_1"/>
<feature type="compositionally biased region" description="Low complexity" evidence="1">
    <location>
        <begin position="448"/>
        <end position="461"/>
    </location>
</feature>
<feature type="region of interest" description="Disordered" evidence="1">
    <location>
        <begin position="673"/>
        <end position="733"/>
    </location>
</feature>
<feature type="region of interest" description="Disordered" evidence="1">
    <location>
        <begin position="368"/>
        <end position="394"/>
    </location>
</feature>
<gene>
    <name evidence="4" type="ORF">TTHERM_00822220</name>
</gene>
<feature type="compositionally biased region" description="Polar residues" evidence="1">
    <location>
        <begin position="997"/>
        <end position="1011"/>
    </location>
</feature>
<dbReference type="InParanoid" id="Q22EZ1"/>
<feature type="region of interest" description="Disordered" evidence="1">
    <location>
        <begin position="889"/>
        <end position="938"/>
    </location>
</feature>
<reference evidence="5" key="1">
    <citation type="journal article" date="2006" name="PLoS Biol.">
        <title>Macronuclear genome sequence of the ciliate Tetrahymena thermophila, a model eukaryote.</title>
        <authorList>
            <person name="Eisen J.A."/>
            <person name="Coyne R.S."/>
            <person name="Wu M."/>
            <person name="Wu D."/>
            <person name="Thiagarajan M."/>
            <person name="Wortman J.R."/>
            <person name="Badger J.H."/>
            <person name="Ren Q."/>
            <person name="Amedeo P."/>
            <person name="Jones K.M."/>
            <person name="Tallon L.J."/>
            <person name="Delcher A.L."/>
            <person name="Salzberg S.L."/>
            <person name="Silva J.C."/>
            <person name="Haas B.J."/>
            <person name="Majoros W.H."/>
            <person name="Farzad M."/>
            <person name="Carlton J.M."/>
            <person name="Smith R.K. Jr."/>
            <person name="Garg J."/>
            <person name="Pearlman R.E."/>
            <person name="Karrer K.M."/>
            <person name="Sun L."/>
            <person name="Manning G."/>
            <person name="Elde N.C."/>
            <person name="Turkewitz A.P."/>
            <person name="Asai D.J."/>
            <person name="Wilkes D.E."/>
            <person name="Wang Y."/>
            <person name="Cai H."/>
            <person name="Collins K."/>
            <person name="Stewart B.A."/>
            <person name="Lee S.R."/>
            <person name="Wilamowska K."/>
            <person name="Weinberg Z."/>
            <person name="Ruzzo W.L."/>
            <person name="Wloga D."/>
            <person name="Gaertig J."/>
            <person name="Frankel J."/>
            <person name="Tsao C.-C."/>
            <person name="Gorovsky M.A."/>
            <person name="Keeling P.J."/>
            <person name="Waller R.F."/>
            <person name="Patron N.J."/>
            <person name="Cherry J.M."/>
            <person name="Stover N.A."/>
            <person name="Krieger C.J."/>
            <person name="del Toro C."/>
            <person name="Ryder H.F."/>
            <person name="Williamson S.C."/>
            <person name="Barbeau R.A."/>
            <person name="Hamilton E.P."/>
            <person name="Orias E."/>
        </authorList>
    </citation>
    <scope>NUCLEOTIDE SEQUENCE [LARGE SCALE GENOMIC DNA]</scope>
    <source>
        <strain evidence="5">SB210</strain>
    </source>
</reference>
<feature type="compositionally biased region" description="Polar residues" evidence="1">
    <location>
        <begin position="1278"/>
        <end position="1301"/>
    </location>
</feature>
<feature type="compositionally biased region" description="Polar residues" evidence="1">
    <location>
        <begin position="1245"/>
        <end position="1255"/>
    </location>
</feature>
<feature type="region of interest" description="Disordered" evidence="1">
    <location>
        <begin position="1274"/>
        <end position="1301"/>
    </location>
</feature>
<evidence type="ECO:0000259" key="3">
    <source>
        <dbReference type="PROSITE" id="PS50013"/>
    </source>
</evidence>
<protein>
    <submittedName>
        <fullName evidence="4">Chromo(CHRromatin organization modifier) domain protein</fullName>
    </submittedName>
</protein>
<feature type="chain" id="PRO_5004201101" evidence="2">
    <location>
        <begin position="20"/>
        <end position="1370"/>
    </location>
</feature>
<dbReference type="PROSITE" id="PS50013">
    <property type="entry name" value="CHROMO_2"/>
    <property type="match status" value="1"/>
</dbReference>
<feature type="region of interest" description="Disordered" evidence="1">
    <location>
        <begin position="997"/>
        <end position="1255"/>
    </location>
</feature>
<keyword evidence="2" id="KW-0732">Signal</keyword>
<feature type="compositionally biased region" description="Polar residues" evidence="1">
    <location>
        <begin position="554"/>
        <end position="563"/>
    </location>
</feature>
<dbReference type="OrthoDB" id="433924at2759"/>
<feature type="region of interest" description="Disordered" evidence="1">
    <location>
        <begin position="780"/>
        <end position="875"/>
    </location>
</feature>
<feature type="compositionally biased region" description="Polar residues" evidence="1">
    <location>
        <begin position="462"/>
        <end position="494"/>
    </location>
</feature>
<keyword evidence="5" id="KW-1185">Reference proteome</keyword>
<feature type="compositionally biased region" description="Polar residues" evidence="1">
    <location>
        <begin position="246"/>
        <end position="285"/>
    </location>
</feature>
<feature type="compositionally biased region" description="Polar residues" evidence="1">
    <location>
        <begin position="673"/>
        <end position="719"/>
    </location>
</feature>
<dbReference type="Gene3D" id="2.40.50.40">
    <property type="match status" value="1"/>
</dbReference>
<feature type="region of interest" description="Disordered" evidence="1">
    <location>
        <begin position="246"/>
        <end position="319"/>
    </location>
</feature>